<gene>
    <name evidence="2" type="primary">Cnig_chr_I.g2245</name>
    <name evidence="2" type="ORF">B9Z55_002245</name>
</gene>
<dbReference type="Proteomes" id="UP000230233">
    <property type="component" value="Chromosome I"/>
</dbReference>
<reference evidence="3" key="1">
    <citation type="submission" date="2017-10" db="EMBL/GenBank/DDBJ databases">
        <title>Rapid genome shrinkage in a self-fertile nematode reveals novel sperm competition proteins.</title>
        <authorList>
            <person name="Yin D."/>
            <person name="Schwarz E.M."/>
            <person name="Thomas C.G."/>
            <person name="Felde R.L."/>
            <person name="Korf I.F."/>
            <person name="Cutter A.D."/>
            <person name="Schartner C.M."/>
            <person name="Ralston E.J."/>
            <person name="Meyer B.J."/>
            <person name="Haag E.S."/>
        </authorList>
    </citation>
    <scope>NUCLEOTIDE SEQUENCE [LARGE SCALE GENOMIC DNA]</scope>
    <source>
        <strain evidence="3">JU1422</strain>
    </source>
</reference>
<keyword evidence="3" id="KW-1185">Reference proteome</keyword>
<organism evidence="2 3">
    <name type="scientific">Caenorhabditis nigoni</name>
    <dbReference type="NCBI Taxonomy" id="1611254"/>
    <lineage>
        <taxon>Eukaryota</taxon>
        <taxon>Metazoa</taxon>
        <taxon>Ecdysozoa</taxon>
        <taxon>Nematoda</taxon>
        <taxon>Chromadorea</taxon>
        <taxon>Rhabditida</taxon>
        <taxon>Rhabditina</taxon>
        <taxon>Rhabditomorpha</taxon>
        <taxon>Rhabditoidea</taxon>
        <taxon>Rhabditidae</taxon>
        <taxon>Peloderinae</taxon>
        <taxon>Caenorhabditis</taxon>
    </lineage>
</organism>
<feature type="region of interest" description="Disordered" evidence="1">
    <location>
        <begin position="27"/>
        <end position="121"/>
    </location>
</feature>
<protein>
    <submittedName>
        <fullName evidence="2">Uncharacterized protein</fullName>
    </submittedName>
</protein>
<comment type="caution">
    <text evidence="2">The sequence shown here is derived from an EMBL/GenBank/DDBJ whole genome shotgun (WGS) entry which is preliminary data.</text>
</comment>
<dbReference type="AlphaFoldDB" id="A0A2G5VJJ7"/>
<evidence type="ECO:0000313" key="2">
    <source>
        <dbReference type="EMBL" id="PIC51933.1"/>
    </source>
</evidence>
<evidence type="ECO:0000313" key="3">
    <source>
        <dbReference type="Proteomes" id="UP000230233"/>
    </source>
</evidence>
<sequence length="121" mass="13654">MCLIMVEFCVYVWDGVVDVSVHGACETSVSRPSDSASQNSLAPFLFVRPSIQMTGRGGREARHDDDDGWKKEEQERNDGEKKKKKNGGDGENDRRSRRGPFFCTHTRAESQITKDPQEDCD</sequence>
<dbReference type="EMBL" id="PDUG01000001">
    <property type="protein sequence ID" value="PIC51933.1"/>
    <property type="molecule type" value="Genomic_DNA"/>
</dbReference>
<proteinExistence type="predicted"/>
<evidence type="ECO:0000256" key="1">
    <source>
        <dbReference type="SAM" id="MobiDB-lite"/>
    </source>
</evidence>
<feature type="compositionally biased region" description="Basic and acidic residues" evidence="1">
    <location>
        <begin position="57"/>
        <end position="94"/>
    </location>
</feature>
<accession>A0A2G5VJJ7</accession>
<feature type="compositionally biased region" description="Polar residues" evidence="1">
    <location>
        <begin position="27"/>
        <end position="41"/>
    </location>
</feature>
<name>A0A2G5VJJ7_9PELO</name>